<dbReference type="STRING" id="1454006.AW14_11240"/>
<evidence type="ECO:0000256" key="1">
    <source>
        <dbReference type="ARBA" id="ARBA00022729"/>
    </source>
</evidence>
<dbReference type="KEGG" id="sze:AW14_11240"/>
<evidence type="ECO:0000259" key="2">
    <source>
        <dbReference type="Pfam" id="PF13505"/>
    </source>
</evidence>
<dbReference type="Gene3D" id="2.40.160.20">
    <property type="match status" value="1"/>
</dbReference>
<dbReference type="Proteomes" id="UP000032229">
    <property type="component" value="Chromosome"/>
</dbReference>
<dbReference type="SUPFAM" id="SSF56925">
    <property type="entry name" value="OMPA-like"/>
    <property type="match status" value="1"/>
</dbReference>
<name>A0A0C5VYJ3_9FLAO</name>
<protein>
    <recommendedName>
        <fullName evidence="2">Outer membrane protein beta-barrel domain-containing protein</fullName>
    </recommendedName>
</protein>
<dbReference type="InterPro" id="IPR011250">
    <property type="entry name" value="OMP/PagP_B-barrel"/>
</dbReference>
<feature type="domain" description="Outer membrane protein beta-barrel" evidence="2">
    <location>
        <begin position="7"/>
        <end position="175"/>
    </location>
</feature>
<dbReference type="EMBL" id="CP007202">
    <property type="protein sequence ID" value="AJR04131.1"/>
    <property type="molecule type" value="Genomic_DNA"/>
</dbReference>
<reference evidence="3 4" key="1">
    <citation type="submission" date="2014-02" db="EMBL/GenBank/DDBJ databases">
        <authorList>
            <person name="Young C.-C."/>
            <person name="Hameed A."/>
            <person name="Huang H.-C."/>
            <person name="Shahina M."/>
        </authorList>
    </citation>
    <scope>NUCLEOTIDE SEQUENCE [LARGE SCALE GENOMIC DNA]</scope>
    <source>
        <strain evidence="3 4">CC-SAMT-1</strain>
    </source>
</reference>
<dbReference type="InterPro" id="IPR027385">
    <property type="entry name" value="Beta-barrel_OMP"/>
</dbReference>
<dbReference type="Pfam" id="PF13505">
    <property type="entry name" value="OMP_b-brl"/>
    <property type="match status" value="1"/>
</dbReference>
<proteinExistence type="predicted"/>
<accession>A0A0C5VYJ3</accession>
<keyword evidence="4" id="KW-1185">Reference proteome</keyword>
<gene>
    <name evidence="3" type="ORF">AW14_11240</name>
</gene>
<organism evidence="3 4">
    <name type="scientific">Siansivirga zeaxanthinifaciens CC-SAMT-1</name>
    <dbReference type="NCBI Taxonomy" id="1454006"/>
    <lineage>
        <taxon>Bacteria</taxon>
        <taxon>Pseudomonadati</taxon>
        <taxon>Bacteroidota</taxon>
        <taxon>Flavobacteriia</taxon>
        <taxon>Flavobacteriales</taxon>
        <taxon>Flavobacteriaceae</taxon>
        <taxon>Siansivirga</taxon>
    </lineage>
</organism>
<evidence type="ECO:0000313" key="3">
    <source>
        <dbReference type="EMBL" id="AJR04131.1"/>
    </source>
</evidence>
<keyword evidence="1" id="KW-0732">Signal</keyword>
<dbReference type="HOGENOM" id="CLU_082049_4_3_10"/>
<dbReference type="AlphaFoldDB" id="A0A0C5VYJ3"/>
<sequence length="175" mass="19737">MMKKIYLAMLLLVSVYGYSQEVKFGVRGGYNISNLDFDTPITVENIHRNGIFIGFLAEIGLSKGIAFMPEIQLSAEGAKDEDLQLDYLQMPLYFKFRLSEKFHVGLGPQVGLKSHKFEDGLRDWAYSGVGGLEFKLSHTLFLDARYTYGVVNIFDKDLGDEAINTNIQLGIGYKF</sequence>
<evidence type="ECO:0000313" key="4">
    <source>
        <dbReference type="Proteomes" id="UP000032229"/>
    </source>
</evidence>